<protein>
    <recommendedName>
        <fullName evidence="9 10">Trafficking protein particle complex subunit 5</fullName>
    </recommendedName>
</protein>
<evidence type="ECO:0000256" key="6">
    <source>
        <dbReference type="ARBA" id="ARBA00022824"/>
    </source>
</evidence>
<organism evidence="11 12">
    <name type="scientific">Nezara viridula</name>
    <name type="common">Southern green stink bug</name>
    <name type="synonym">Cimex viridulus</name>
    <dbReference type="NCBI Taxonomy" id="85310"/>
    <lineage>
        <taxon>Eukaryota</taxon>
        <taxon>Metazoa</taxon>
        <taxon>Ecdysozoa</taxon>
        <taxon>Arthropoda</taxon>
        <taxon>Hexapoda</taxon>
        <taxon>Insecta</taxon>
        <taxon>Pterygota</taxon>
        <taxon>Neoptera</taxon>
        <taxon>Paraneoptera</taxon>
        <taxon>Hemiptera</taxon>
        <taxon>Heteroptera</taxon>
        <taxon>Panheteroptera</taxon>
        <taxon>Pentatomomorpha</taxon>
        <taxon>Pentatomoidea</taxon>
        <taxon>Pentatomidae</taxon>
        <taxon>Pentatominae</taxon>
        <taxon>Nezara</taxon>
    </lineage>
</organism>
<evidence type="ECO:0000256" key="3">
    <source>
        <dbReference type="ARBA" id="ARBA00004240"/>
    </source>
</evidence>
<evidence type="ECO:0000256" key="4">
    <source>
        <dbReference type="ARBA" id="ARBA00006218"/>
    </source>
</evidence>
<evidence type="ECO:0000256" key="7">
    <source>
        <dbReference type="ARBA" id="ARBA00022892"/>
    </source>
</evidence>
<keyword evidence="12" id="KW-1185">Reference proteome</keyword>
<evidence type="ECO:0000256" key="1">
    <source>
        <dbReference type="ARBA" id="ARBA00002910"/>
    </source>
</evidence>
<dbReference type="PANTHER" id="PTHR20902:SF0">
    <property type="entry name" value="TRAFFICKING PROTEIN PARTICLE COMPLEX SUBUNIT 5"/>
    <property type="match status" value="1"/>
</dbReference>
<dbReference type="GO" id="GO:1990071">
    <property type="term" value="C:TRAPPII protein complex"/>
    <property type="evidence" value="ECO:0007669"/>
    <property type="project" value="TreeGrafter"/>
</dbReference>
<reference evidence="11" key="1">
    <citation type="submission" date="2022-01" db="EMBL/GenBank/DDBJ databases">
        <authorList>
            <person name="King R."/>
        </authorList>
    </citation>
    <scope>NUCLEOTIDE SEQUENCE</scope>
</reference>
<dbReference type="GO" id="GO:0005783">
    <property type="term" value="C:endoplasmic reticulum"/>
    <property type="evidence" value="ECO:0007669"/>
    <property type="project" value="UniProtKB-SubCell"/>
</dbReference>
<dbReference type="Pfam" id="PF04051">
    <property type="entry name" value="TRAPP"/>
    <property type="match status" value="1"/>
</dbReference>
<comment type="function">
    <text evidence="1 10">May play a role in vesicular transport from endoplasmic reticulum to Golgi.</text>
</comment>
<evidence type="ECO:0000313" key="11">
    <source>
        <dbReference type="EMBL" id="CAH1389740.1"/>
    </source>
</evidence>
<keyword evidence="7 10" id="KW-0931">ER-Golgi transport</keyword>
<dbReference type="InterPro" id="IPR007194">
    <property type="entry name" value="TRAPP_component"/>
</dbReference>
<keyword evidence="6 10" id="KW-0256">Endoplasmic reticulum</keyword>
<comment type="subunit">
    <text evidence="10">Part of the multisubunit TRAPP (transport protein particle) complex.</text>
</comment>
<gene>
    <name evidence="11" type="ORF">NEZAVI_LOCUS1074</name>
</gene>
<name>A0A9P0E493_NEZVI</name>
<sequence>MFGEKISVYNPASPPTMIISQVRPKTSILDKSLSKKRGEVSLSCYTLLFSELVQYCQNKVHTVPELQNKLCDLGQEVGIKLIDLYFVRERNCKRETKLLHMLLFIKTTLWKGLFGKEADKLEHANDDERIYYIIEKEPLVNKYISVPKDKGSLNCAMFIAGIVEGILNAAGFMAKVTAHWHKGTTYMVQFEESVIVKDKQLDEK</sequence>
<dbReference type="OrthoDB" id="10254842at2759"/>
<proteinExistence type="inferred from homology"/>
<keyword evidence="8 10" id="KW-0333">Golgi apparatus</keyword>
<dbReference type="Proteomes" id="UP001152798">
    <property type="component" value="Chromosome 1"/>
</dbReference>
<comment type="subcellular location">
    <subcellularLocation>
        <location evidence="3">Endoplasmic reticulum</location>
    </subcellularLocation>
    <subcellularLocation>
        <location evidence="2 10">Golgi apparatus</location>
        <location evidence="2 10">cis-Golgi network</location>
    </subcellularLocation>
</comment>
<dbReference type="GO" id="GO:1990070">
    <property type="term" value="C:TRAPPI protein complex"/>
    <property type="evidence" value="ECO:0007669"/>
    <property type="project" value="TreeGrafter"/>
</dbReference>
<evidence type="ECO:0000256" key="10">
    <source>
        <dbReference type="PIRNR" id="PIRNR017479"/>
    </source>
</evidence>
<accession>A0A9P0E493</accession>
<evidence type="ECO:0000256" key="2">
    <source>
        <dbReference type="ARBA" id="ARBA00004222"/>
    </source>
</evidence>
<dbReference type="InterPro" id="IPR024096">
    <property type="entry name" value="NO_sig/Golgi_transp_ligand-bd"/>
</dbReference>
<keyword evidence="5 10" id="KW-0813">Transport</keyword>
<dbReference type="PIRSF" id="PIRSF017479">
    <property type="entry name" value="TRAPP_I_complex_Trs31"/>
    <property type="match status" value="1"/>
</dbReference>
<dbReference type="SUPFAM" id="SSF111126">
    <property type="entry name" value="Ligand-binding domain in the NO signalling and Golgi transport"/>
    <property type="match status" value="1"/>
</dbReference>
<dbReference type="EMBL" id="OV725077">
    <property type="protein sequence ID" value="CAH1389740.1"/>
    <property type="molecule type" value="Genomic_DNA"/>
</dbReference>
<dbReference type="GO" id="GO:1990072">
    <property type="term" value="C:TRAPPIII protein complex"/>
    <property type="evidence" value="ECO:0007669"/>
    <property type="project" value="TreeGrafter"/>
</dbReference>
<dbReference type="Gene3D" id="3.30.1380.20">
    <property type="entry name" value="Trafficking protein particle complex subunit 3"/>
    <property type="match status" value="1"/>
</dbReference>
<evidence type="ECO:0000256" key="5">
    <source>
        <dbReference type="ARBA" id="ARBA00022448"/>
    </source>
</evidence>
<dbReference type="PANTHER" id="PTHR20902">
    <property type="entry name" value="41-2 PROTEIN ANTIGEN-RELATED"/>
    <property type="match status" value="1"/>
</dbReference>
<dbReference type="AlphaFoldDB" id="A0A9P0E493"/>
<dbReference type="GO" id="GO:0006888">
    <property type="term" value="P:endoplasmic reticulum to Golgi vesicle-mediated transport"/>
    <property type="evidence" value="ECO:0007669"/>
    <property type="project" value="TreeGrafter"/>
</dbReference>
<dbReference type="InterPro" id="IPR016696">
    <property type="entry name" value="TRAPP-I_su5"/>
</dbReference>
<evidence type="ECO:0000256" key="9">
    <source>
        <dbReference type="ARBA" id="ARBA00068379"/>
    </source>
</evidence>
<evidence type="ECO:0000313" key="12">
    <source>
        <dbReference type="Proteomes" id="UP001152798"/>
    </source>
</evidence>
<evidence type="ECO:0000256" key="8">
    <source>
        <dbReference type="ARBA" id="ARBA00023034"/>
    </source>
</evidence>
<comment type="similarity">
    <text evidence="4 10">Belongs to the TRAPP small subunits family. BET3 subfamily.</text>
</comment>
<dbReference type="FunFam" id="3.30.1380.20:FF:000005">
    <property type="entry name" value="Trafficking protein particle complex subunit 5"/>
    <property type="match status" value="1"/>
</dbReference>
<dbReference type="CDD" id="cd14943">
    <property type="entry name" value="TRAPPC5_Trs31"/>
    <property type="match status" value="1"/>
</dbReference>